<evidence type="ECO:0000256" key="1">
    <source>
        <dbReference type="ARBA" id="ARBA00004123"/>
    </source>
</evidence>
<dbReference type="EMBL" id="PUHQ01000003">
    <property type="protein sequence ID" value="KAG0666930.1"/>
    <property type="molecule type" value="Genomic_DNA"/>
</dbReference>
<feature type="region of interest" description="Disordered" evidence="5">
    <location>
        <begin position="333"/>
        <end position="352"/>
    </location>
</feature>
<accession>A0A9P6WA62</accession>
<dbReference type="GO" id="GO:0017056">
    <property type="term" value="F:structural constituent of nuclear pore"/>
    <property type="evidence" value="ECO:0007669"/>
    <property type="project" value="TreeGrafter"/>
</dbReference>
<name>A0A9P6WA62_RHOMI</name>
<evidence type="ECO:0000259" key="6">
    <source>
        <dbReference type="Pfam" id="PF25785"/>
    </source>
</evidence>
<feature type="coiled-coil region" evidence="4">
    <location>
        <begin position="573"/>
        <end position="600"/>
    </location>
</feature>
<feature type="coiled-coil region" evidence="4">
    <location>
        <begin position="408"/>
        <end position="438"/>
    </location>
</feature>
<evidence type="ECO:0000256" key="3">
    <source>
        <dbReference type="ARBA" id="ARBA00023242"/>
    </source>
</evidence>
<comment type="caution">
    <text evidence="7">The sequence shown here is derived from an EMBL/GenBank/DDBJ whole genome shotgun (WGS) entry which is preliminary data.</text>
</comment>
<evidence type="ECO:0000313" key="7">
    <source>
        <dbReference type="EMBL" id="KAG0666930.1"/>
    </source>
</evidence>
<reference evidence="7 8" key="1">
    <citation type="submission" date="2020-11" db="EMBL/GenBank/DDBJ databases">
        <title>Kefir isolates.</title>
        <authorList>
            <person name="Marcisauskas S."/>
            <person name="Kim Y."/>
            <person name="Blasche S."/>
        </authorList>
    </citation>
    <scope>NUCLEOTIDE SEQUENCE [LARGE SCALE GENOMIC DNA]</scope>
    <source>
        <strain evidence="7 8">KR</strain>
    </source>
</reference>
<feature type="domain" description="NUA/TPR/MLP1-2-like" evidence="6">
    <location>
        <begin position="454"/>
        <end position="559"/>
    </location>
</feature>
<evidence type="ECO:0000313" key="8">
    <source>
        <dbReference type="Proteomes" id="UP000777482"/>
    </source>
</evidence>
<evidence type="ECO:0000256" key="2">
    <source>
        <dbReference type="ARBA" id="ARBA00023054"/>
    </source>
</evidence>
<dbReference type="OrthoDB" id="343070at2759"/>
<protein>
    <recommendedName>
        <fullName evidence="6">NUA/TPR/MLP1-2-like domain-containing protein</fullName>
    </recommendedName>
</protein>
<comment type="subcellular location">
    <subcellularLocation>
        <location evidence="1">Nucleus</location>
    </subcellularLocation>
</comment>
<organism evidence="7 8">
    <name type="scientific">Rhodotorula mucilaginosa</name>
    <name type="common">Yeast</name>
    <name type="synonym">Rhodotorula rubra</name>
    <dbReference type="NCBI Taxonomy" id="5537"/>
    <lineage>
        <taxon>Eukaryota</taxon>
        <taxon>Fungi</taxon>
        <taxon>Dikarya</taxon>
        <taxon>Basidiomycota</taxon>
        <taxon>Pucciniomycotina</taxon>
        <taxon>Microbotryomycetes</taxon>
        <taxon>Sporidiobolales</taxon>
        <taxon>Sporidiobolaceae</taxon>
        <taxon>Rhodotorula</taxon>
    </lineage>
</organism>
<dbReference type="AlphaFoldDB" id="A0A9P6WA62"/>
<dbReference type="GO" id="GO:0005643">
    <property type="term" value="C:nuclear pore"/>
    <property type="evidence" value="ECO:0007669"/>
    <property type="project" value="TreeGrafter"/>
</dbReference>
<feature type="compositionally biased region" description="Basic and acidic residues" evidence="5">
    <location>
        <begin position="69"/>
        <end position="97"/>
    </location>
</feature>
<gene>
    <name evidence="7" type="ORF">C6P46_003640</name>
</gene>
<feature type="coiled-coil region" evidence="4">
    <location>
        <begin position="657"/>
        <end position="684"/>
    </location>
</feature>
<keyword evidence="8" id="KW-1185">Reference proteome</keyword>
<feature type="region of interest" description="Disordered" evidence="5">
    <location>
        <begin position="295"/>
        <end position="315"/>
    </location>
</feature>
<evidence type="ECO:0000256" key="5">
    <source>
        <dbReference type="SAM" id="MobiDB-lite"/>
    </source>
</evidence>
<dbReference type="PANTHER" id="PTHR18898">
    <property type="entry name" value="NUCLEOPROTEIN TPR-RELATED"/>
    <property type="match status" value="1"/>
</dbReference>
<proteinExistence type="predicted"/>
<feature type="compositionally biased region" description="Basic and acidic residues" evidence="5">
    <location>
        <begin position="53"/>
        <end position="62"/>
    </location>
</feature>
<keyword evidence="3" id="KW-0539">Nucleus</keyword>
<keyword evidence="2 4" id="KW-0175">Coiled coil</keyword>
<dbReference type="Pfam" id="PF25785">
    <property type="entry name" value="TPR"/>
    <property type="match status" value="1"/>
</dbReference>
<sequence length="771" mass="86585">MAEPDAAGAALAASAQQQLETVRAEAARQQLEAEQSLHDLTAKLASAEAAADAARRDYEGVKEQLAQEQARREEAERKVTLAEEGRKGDTSKEDEYRRRLEQADKEKRELLEALEREQREREATEESLTSLRAAHASLQTAHSDLEGKLAEANSTSRTSLLRLQTLQSTVASLEADKTFLTAELERGRTEWSTFRREKHAELVRLQGELETKTIDAQAAQTSLENLRKAHEQLKARHEETLSELAKVREELGANEGHFATEMASMRRLVELMERREAERKKRLEDVEKALEEERAAMQEREAELQDQLLSERERADDLDARNADLREALEQGNAAARPTGEQNLGSPGAASNASGSFMLSPAGQLAVRGQKSGRSYAEIYGEYIKMEEELAAERLETKRLSEVLAQILADIEERAPMLKEQRLEYERLSVEATELASQLAQALTDRDGSERRFKSLRLDVERLSTDNTILNQQLSDLGRQVRVLARALAAKENPSLGDANEGEEEEEAIMRRAEQLGDTDSVVSAHLVTFSSINELQAQNQKLLKITRQMGRQLEQGEQDAIARRDDEENKAVAEAHELILQLKEEIESQRARTEAYEKERDMFRRMLAQRGSAVPTGSIDNSVAVTTTNGDVDAARMLAEVQANFDAYRTEMSIDSQKLRDDLAQAQKDVAAARTELAKSKAQAEFMTGARGHSLVRSWDTSMQLTSLFWSSISERFRLLTDSYEMQKTEMSQMSKRALELQQTLARHDMSTHKARLFLSSGSRKSRGSS</sequence>
<feature type="region of interest" description="Disordered" evidence="5">
    <location>
        <begin position="49"/>
        <end position="97"/>
    </location>
</feature>
<dbReference type="GO" id="GO:0006406">
    <property type="term" value="P:mRNA export from nucleus"/>
    <property type="evidence" value="ECO:0007669"/>
    <property type="project" value="TreeGrafter"/>
</dbReference>
<dbReference type="Proteomes" id="UP000777482">
    <property type="component" value="Unassembled WGS sequence"/>
</dbReference>
<dbReference type="InterPro" id="IPR057974">
    <property type="entry name" value="NUA/TPR/MLP1-2-like_dom"/>
</dbReference>
<dbReference type="PANTHER" id="PTHR18898:SF2">
    <property type="entry name" value="NUCLEOPROTEIN TPR"/>
    <property type="match status" value="1"/>
</dbReference>
<evidence type="ECO:0000256" key="4">
    <source>
        <dbReference type="SAM" id="Coils"/>
    </source>
</evidence>